<dbReference type="EMBL" id="QGHB01000016">
    <property type="protein sequence ID" value="PWK81735.1"/>
    <property type="molecule type" value="Genomic_DNA"/>
</dbReference>
<accession>A0A316HLZ3</accession>
<gene>
    <name evidence="2" type="ORF">C8D88_116147</name>
</gene>
<keyword evidence="1" id="KW-0175">Coiled coil</keyword>
<reference evidence="2 3" key="1">
    <citation type="submission" date="2018-05" db="EMBL/GenBank/DDBJ databases">
        <title>Genomic Encyclopedia of Type Strains, Phase IV (KMG-IV): sequencing the most valuable type-strain genomes for metagenomic binning, comparative biology and taxonomic classification.</title>
        <authorList>
            <person name="Goeker M."/>
        </authorList>
    </citation>
    <scope>NUCLEOTIDE SEQUENCE [LARGE SCALE GENOMIC DNA]</scope>
    <source>
        <strain evidence="2 3">DSM 45480</strain>
    </source>
</reference>
<organism evidence="2 3">
    <name type="scientific">Lentzea atacamensis</name>
    <dbReference type="NCBI Taxonomy" id="531938"/>
    <lineage>
        <taxon>Bacteria</taxon>
        <taxon>Bacillati</taxon>
        <taxon>Actinomycetota</taxon>
        <taxon>Actinomycetes</taxon>
        <taxon>Pseudonocardiales</taxon>
        <taxon>Pseudonocardiaceae</taxon>
        <taxon>Lentzea</taxon>
    </lineage>
</organism>
<protein>
    <submittedName>
        <fullName evidence="2">Uncharacterized protein</fullName>
    </submittedName>
</protein>
<proteinExistence type="predicted"/>
<evidence type="ECO:0000313" key="2">
    <source>
        <dbReference type="EMBL" id="PWK81735.1"/>
    </source>
</evidence>
<evidence type="ECO:0000313" key="3">
    <source>
        <dbReference type="Proteomes" id="UP000246005"/>
    </source>
</evidence>
<feature type="coiled-coil region" evidence="1">
    <location>
        <begin position="399"/>
        <end position="426"/>
    </location>
</feature>
<dbReference type="RefSeq" id="WP_109641205.1">
    <property type="nucleotide sequence ID" value="NZ_QGHB01000016.1"/>
</dbReference>
<dbReference type="AlphaFoldDB" id="A0A316HLZ3"/>
<comment type="caution">
    <text evidence="2">The sequence shown here is derived from an EMBL/GenBank/DDBJ whole genome shotgun (WGS) entry which is preliminary data.</text>
</comment>
<sequence>MSQRDLIFTILGIDKGSQAFDKVGNSADKAGQKLDKFGSLAIKSMLGVQAAGIASGVAIAGALGGVPLLFGGIAAAAVSSNKDVQDSFKNLAGEVKDDVKGLAEPLAGDFVDIANDLSVAWEQRFAPALRMAFTDPRTMGGVKTLTKGVTELASNALPGLLALLTESEPAVEGLRSAMSDTGKGFTEFARNISESSDSAGQIVAGFGRITSDVLGDVGSLLAKLSDSVAPHMGQIEQALDSTTNSVLGLASNALPVLSSASGATLGVLNSVLGVLEPISGTLGTGLGLTLAAAGGWRVLTGAGNAFTKLDLGGKVERTALSAGVLTESLTGSAVAGERVASAGSRMATVLRGVGQALPFVGVAAVGLALAIESSNRAMEQAAEHGRALGEALIKGGSEADRARLQISNLNGENAQLQRQLDGMRASWDGNAESAQTFAAEAEGLQSKISTNNATLEAARKNYEDIRSKLTGAELAQVRYNEAVESYGAKSPEAIAAGGALRAAIDKEAEAQRNAADAVKTHTDRLIEQQAIKLGAIGADLNYRNAILGVDQAHKAMTETLKTHSASTLEGRAAILAYEGALHQAVAAAGEKARAENAARSEADQLRLASQAEAQEILNLAAAAGSTAPAALRQMVGSLNGAALAAAGVTIKVNAAGDAIATMPDGKTVTIKGENAQALRAIAEVNAAEVRNKTFYINQITRLETRQSQGLGGVARGGPVEPGKEYKVNEEGRETFVPTTPGVVIPHSATVALGRAGRLGELGGGKVENHYHLNVTTSRSTDNIVAQFRWLRMMT</sequence>
<evidence type="ECO:0000256" key="1">
    <source>
        <dbReference type="SAM" id="Coils"/>
    </source>
</evidence>
<name>A0A316HLZ3_9PSEU</name>
<dbReference type="Proteomes" id="UP000246005">
    <property type="component" value="Unassembled WGS sequence"/>
</dbReference>